<organism evidence="3 4">
    <name type="scientific">Silvimonas amylolytica</name>
    <dbReference type="NCBI Taxonomy" id="449663"/>
    <lineage>
        <taxon>Bacteria</taxon>
        <taxon>Pseudomonadati</taxon>
        <taxon>Pseudomonadota</taxon>
        <taxon>Betaproteobacteria</taxon>
        <taxon>Neisseriales</taxon>
        <taxon>Chitinibacteraceae</taxon>
        <taxon>Silvimonas</taxon>
    </lineage>
</organism>
<feature type="chain" id="PRO_5045161641" description="Ice-binding protein C-terminal domain-containing protein" evidence="1">
    <location>
        <begin position="18"/>
        <end position="211"/>
    </location>
</feature>
<evidence type="ECO:0000313" key="4">
    <source>
        <dbReference type="Proteomes" id="UP000621859"/>
    </source>
</evidence>
<keyword evidence="4" id="KW-1185">Reference proteome</keyword>
<keyword evidence="1" id="KW-0732">Signal</keyword>
<dbReference type="NCBIfam" id="TIGR02595">
    <property type="entry name" value="PEP_CTERM"/>
    <property type="match status" value="1"/>
</dbReference>
<gene>
    <name evidence="3" type="ORF">GCM10010971_06550</name>
</gene>
<proteinExistence type="predicted"/>
<dbReference type="InterPro" id="IPR013424">
    <property type="entry name" value="Ice-binding_C"/>
</dbReference>
<feature type="domain" description="Ice-binding protein C-terminal" evidence="2">
    <location>
        <begin position="172"/>
        <end position="194"/>
    </location>
</feature>
<protein>
    <recommendedName>
        <fullName evidence="2">Ice-binding protein C-terminal domain-containing protein</fullName>
    </recommendedName>
</protein>
<evidence type="ECO:0000313" key="3">
    <source>
        <dbReference type="EMBL" id="GGP24836.1"/>
    </source>
</evidence>
<reference evidence="4" key="1">
    <citation type="journal article" date="2019" name="Int. J. Syst. Evol. Microbiol.">
        <title>The Global Catalogue of Microorganisms (GCM) 10K type strain sequencing project: providing services to taxonomists for standard genome sequencing and annotation.</title>
        <authorList>
            <consortium name="The Broad Institute Genomics Platform"/>
            <consortium name="The Broad Institute Genome Sequencing Center for Infectious Disease"/>
            <person name="Wu L."/>
            <person name="Ma J."/>
        </authorList>
    </citation>
    <scope>NUCLEOTIDE SEQUENCE [LARGE SCALE GENOMIC DNA]</scope>
    <source>
        <strain evidence="4">CGMCC 1.8860</strain>
    </source>
</reference>
<sequence>MTAALLMAGLISVPTFASTQFEYSYTYGPNAPNENSWHGNSPDYYTVFGTFFGTANGDLITGISDISVSETENGVLVLSNMAPSLTQWFSGPEPVMSFSGANNNFYITSNLSFGYFYFGSYGASVTGDAYGPGVDVYQANLFGSTSGTPYYYVDEVTEPNSWSVRAVSAVSPVPEPETYAFMSLGLLVLCITRRKKIRAFLSGSTMPAMAG</sequence>
<accession>A0ABQ2PHH7</accession>
<feature type="signal peptide" evidence="1">
    <location>
        <begin position="1"/>
        <end position="17"/>
    </location>
</feature>
<name>A0ABQ2PHH7_9NEIS</name>
<evidence type="ECO:0000256" key="1">
    <source>
        <dbReference type="SAM" id="SignalP"/>
    </source>
</evidence>
<comment type="caution">
    <text evidence="3">The sequence shown here is derived from an EMBL/GenBank/DDBJ whole genome shotgun (WGS) entry which is preliminary data.</text>
</comment>
<dbReference type="Pfam" id="PF07589">
    <property type="entry name" value="PEP-CTERM"/>
    <property type="match status" value="1"/>
</dbReference>
<evidence type="ECO:0000259" key="2">
    <source>
        <dbReference type="Pfam" id="PF07589"/>
    </source>
</evidence>
<dbReference type="Proteomes" id="UP000621859">
    <property type="component" value="Unassembled WGS sequence"/>
</dbReference>
<dbReference type="EMBL" id="BMLY01000001">
    <property type="protein sequence ID" value="GGP24836.1"/>
    <property type="molecule type" value="Genomic_DNA"/>
</dbReference>